<evidence type="ECO:0000256" key="2">
    <source>
        <dbReference type="ARBA" id="ARBA00006370"/>
    </source>
</evidence>
<dbReference type="SMART" id="SM00737">
    <property type="entry name" value="ML"/>
    <property type="match status" value="1"/>
</dbReference>
<dbReference type="PANTHER" id="PTHR11306">
    <property type="entry name" value="NIEMANN PICK TYPE C2 PROTEIN NPC2-RELATED"/>
    <property type="match status" value="1"/>
</dbReference>
<keyword evidence="6 8" id="KW-0732">Signal</keyword>
<proteinExistence type="inferred from homology"/>
<dbReference type="Gene3D" id="2.70.220.10">
    <property type="entry name" value="Ganglioside GM2 activator"/>
    <property type="match status" value="2"/>
</dbReference>
<gene>
    <name evidence="10" type="primary">NPC2_2</name>
    <name evidence="10" type="ORF">HDU87_003926</name>
</gene>
<organism evidence="10 11">
    <name type="scientific">Geranomyces variabilis</name>
    <dbReference type="NCBI Taxonomy" id="109894"/>
    <lineage>
        <taxon>Eukaryota</taxon>
        <taxon>Fungi</taxon>
        <taxon>Fungi incertae sedis</taxon>
        <taxon>Chytridiomycota</taxon>
        <taxon>Chytridiomycota incertae sedis</taxon>
        <taxon>Chytridiomycetes</taxon>
        <taxon>Spizellomycetales</taxon>
        <taxon>Powellomycetaceae</taxon>
        <taxon>Geranomyces</taxon>
    </lineage>
</organism>
<evidence type="ECO:0000256" key="4">
    <source>
        <dbReference type="ARBA" id="ARBA00016056"/>
    </source>
</evidence>
<evidence type="ECO:0000313" key="11">
    <source>
        <dbReference type="Proteomes" id="UP001212152"/>
    </source>
</evidence>
<dbReference type="InterPro" id="IPR036846">
    <property type="entry name" value="GM2-AP_sf"/>
</dbReference>
<keyword evidence="5" id="KW-0813">Transport</keyword>
<evidence type="ECO:0000259" key="9">
    <source>
        <dbReference type="SMART" id="SM00737"/>
    </source>
</evidence>
<comment type="similarity">
    <text evidence="2">Belongs to the NPC2 family.</text>
</comment>
<comment type="caution">
    <text evidence="10">The sequence shown here is derived from an EMBL/GenBank/DDBJ whole genome shotgun (WGS) entry which is preliminary data.</text>
</comment>
<evidence type="ECO:0000256" key="1">
    <source>
        <dbReference type="ARBA" id="ARBA00002053"/>
    </source>
</evidence>
<protein>
    <recommendedName>
        <fullName evidence="4">Phosphatidylglycerol/phosphatidylinositol transfer protein</fullName>
    </recommendedName>
</protein>
<dbReference type="GO" id="GO:0032366">
    <property type="term" value="P:intracellular sterol transport"/>
    <property type="evidence" value="ECO:0007669"/>
    <property type="project" value="InterPro"/>
</dbReference>
<dbReference type="Proteomes" id="UP001212152">
    <property type="component" value="Unassembled WGS sequence"/>
</dbReference>
<reference evidence="10" key="1">
    <citation type="submission" date="2020-05" db="EMBL/GenBank/DDBJ databases">
        <title>Phylogenomic resolution of chytrid fungi.</title>
        <authorList>
            <person name="Stajich J.E."/>
            <person name="Amses K."/>
            <person name="Simmons R."/>
            <person name="Seto K."/>
            <person name="Myers J."/>
            <person name="Bonds A."/>
            <person name="Quandt C.A."/>
            <person name="Barry K."/>
            <person name="Liu P."/>
            <person name="Grigoriev I."/>
            <person name="Longcore J.E."/>
            <person name="James T.Y."/>
        </authorList>
    </citation>
    <scope>NUCLEOTIDE SEQUENCE</scope>
    <source>
        <strain evidence="10">JEL0379</strain>
    </source>
</reference>
<keyword evidence="11" id="KW-1185">Reference proteome</keyword>
<evidence type="ECO:0000313" key="10">
    <source>
        <dbReference type="EMBL" id="KAJ3184526.1"/>
    </source>
</evidence>
<accession>A0AAD5XQH7</accession>
<evidence type="ECO:0000256" key="5">
    <source>
        <dbReference type="ARBA" id="ARBA00022448"/>
    </source>
</evidence>
<evidence type="ECO:0000256" key="7">
    <source>
        <dbReference type="ARBA" id="ARBA00023055"/>
    </source>
</evidence>
<dbReference type="InterPro" id="IPR003172">
    <property type="entry name" value="ML_dom"/>
</dbReference>
<keyword evidence="7" id="KW-0445">Lipid transport</keyword>
<dbReference type="GO" id="GO:0032934">
    <property type="term" value="F:sterol binding"/>
    <property type="evidence" value="ECO:0007669"/>
    <property type="project" value="InterPro"/>
</dbReference>
<feature type="chain" id="PRO_5042152774" description="Phosphatidylglycerol/phosphatidylinositol transfer protein" evidence="8">
    <location>
        <begin position="23"/>
        <end position="185"/>
    </location>
</feature>
<dbReference type="InterPro" id="IPR033917">
    <property type="entry name" value="ML_PG-PI_TP"/>
</dbReference>
<evidence type="ECO:0000256" key="8">
    <source>
        <dbReference type="SAM" id="SignalP"/>
    </source>
</evidence>
<dbReference type="CDD" id="cd00917">
    <property type="entry name" value="PG-PI_TP"/>
    <property type="match status" value="1"/>
</dbReference>
<dbReference type="Pfam" id="PF02221">
    <property type="entry name" value="E1_DerP2_DerF2"/>
    <property type="match status" value="1"/>
</dbReference>
<dbReference type="AlphaFoldDB" id="A0AAD5XQH7"/>
<dbReference type="SUPFAM" id="SSF81296">
    <property type="entry name" value="E set domains"/>
    <property type="match status" value="1"/>
</dbReference>
<name>A0AAD5XQH7_9FUNG</name>
<dbReference type="PANTHER" id="PTHR11306:SF0">
    <property type="entry name" value="PHOSPHATIDYLGLYCEROL_PHOSPHATIDYLINOSITOL TRANSFER PROTEIN"/>
    <property type="match status" value="1"/>
</dbReference>
<feature type="domain" description="MD-2-related lipid-recognition" evidence="9">
    <location>
        <begin position="63"/>
        <end position="183"/>
    </location>
</feature>
<comment type="subunit">
    <text evidence="3">Monomer.</text>
</comment>
<comment type="function">
    <text evidence="1">Catalyzes the intermembrane transfer of phosphatidylglycerol and phosphatidylinositol.</text>
</comment>
<feature type="signal peptide" evidence="8">
    <location>
        <begin position="1"/>
        <end position="22"/>
    </location>
</feature>
<dbReference type="EMBL" id="JADGJQ010000003">
    <property type="protein sequence ID" value="KAJ3184526.1"/>
    <property type="molecule type" value="Genomic_DNA"/>
</dbReference>
<evidence type="ECO:0000256" key="6">
    <source>
        <dbReference type="ARBA" id="ARBA00022729"/>
    </source>
</evidence>
<evidence type="ECO:0000256" key="3">
    <source>
        <dbReference type="ARBA" id="ARBA00011245"/>
    </source>
</evidence>
<dbReference type="InterPro" id="IPR039670">
    <property type="entry name" value="NPC2-like"/>
</dbReference>
<dbReference type="InterPro" id="IPR014756">
    <property type="entry name" value="Ig_E-set"/>
</dbReference>
<sequence>MIRAVIVLLVAAVALFSSLAAALSLQQVAVSRLQINNLVLQDSSSSSSSSSSSIFILGDTGSIENCGTDADLFHPESIILTPDPPRRGENLNVDIKGTLDETVDKGAYADVRVKLGLIKLVDTRLDLCDETKKIDEECPIEKGPLNVNTDVKIPGEIPPGNYQVHLDLTNFDGKHIGCFEAKFRL</sequence>